<feature type="domain" description="4Fe-4S ferredoxin-type" evidence="4">
    <location>
        <begin position="58"/>
        <end position="87"/>
    </location>
</feature>
<sequence>MIISIASGKGGTGKTTVAANLAASLNQPVTVLDCDVEEPNLHLFLHPEIQSREKVIAPVPKIDLDRCTFCKKCMDICRFNAIAVTANTVVTFPELCHSCGGCTVICPENAVTEKERILGTVETGTVPLPDMNFGQGLLDIGQVMVPPVIRQVKSHRAPDQGITLIDAPPGTSCPVIAAMKDTDFVILVTEPTPFGLNDLKLAVETVRLLNIPHGLIINRAGMGDDAVYAYAKDKNLPVLMEIPYDKAIAQAYSKGDLIISQQEDYKEKFQTLYKKICLLADSEKCAP</sequence>
<dbReference type="CDD" id="cd03110">
    <property type="entry name" value="SIMIBI_bact_arch"/>
    <property type="match status" value="1"/>
</dbReference>
<dbReference type="SUPFAM" id="SSF52540">
    <property type="entry name" value="P-loop containing nucleoside triphosphate hydrolases"/>
    <property type="match status" value="1"/>
</dbReference>
<reference evidence="5" key="1">
    <citation type="submission" date="2020-07" db="EMBL/GenBank/DDBJ databases">
        <title>Severe corrosion of carbon steel in oil field produced water can be linked to methanogenic archaea containing a special type of NiFe hydrogenase.</title>
        <authorList>
            <person name="Lahme S."/>
            <person name="Mand J."/>
            <person name="Longwell J."/>
            <person name="Smith R."/>
            <person name="Enning D."/>
        </authorList>
    </citation>
    <scope>NUCLEOTIDE SEQUENCE</scope>
    <source>
        <strain evidence="5">MIC098Bin6</strain>
    </source>
</reference>
<organism evidence="5 6">
    <name type="scientific">Desulfotignum balticum</name>
    <dbReference type="NCBI Taxonomy" id="115781"/>
    <lineage>
        <taxon>Bacteria</taxon>
        <taxon>Pseudomonadati</taxon>
        <taxon>Thermodesulfobacteriota</taxon>
        <taxon>Desulfobacteria</taxon>
        <taxon>Desulfobacterales</taxon>
        <taxon>Desulfobacteraceae</taxon>
        <taxon>Desulfotignum</taxon>
    </lineage>
</organism>
<evidence type="ECO:0000259" key="4">
    <source>
        <dbReference type="PROSITE" id="PS51379"/>
    </source>
</evidence>
<evidence type="ECO:0000313" key="6">
    <source>
        <dbReference type="Proteomes" id="UP000706172"/>
    </source>
</evidence>
<dbReference type="InterPro" id="IPR002586">
    <property type="entry name" value="CobQ/CobB/MinD/ParA_Nub-bd_dom"/>
</dbReference>
<dbReference type="InterPro" id="IPR027417">
    <property type="entry name" value="P-loop_NTPase"/>
</dbReference>
<dbReference type="Pfam" id="PF00037">
    <property type="entry name" value="Fer4"/>
    <property type="match status" value="1"/>
</dbReference>
<accession>A0A931CZ51</accession>
<dbReference type="Gene3D" id="3.40.50.300">
    <property type="entry name" value="P-loop containing nucleotide triphosphate hydrolases"/>
    <property type="match status" value="1"/>
</dbReference>
<dbReference type="PANTHER" id="PTHR43063">
    <property type="entry name" value="4FE-4S CLUSTER CONTAINING PARA FAMILY ATPASE PROTEIN"/>
    <property type="match status" value="1"/>
</dbReference>
<protein>
    <submittedName>
        <fullName evidence="5">P-loop NTPase</fullName>
    </submittedName>
</protein>
<dbReference type="PROSITE" id="PS51379">
    <property type="entry name" value="4FE4S_FER_2"/>
    <property type="match status" value="2"/>
</dbReference>
<evidence type="ECO:0000256" key="2">
    <source>
        <dbReference type="ARBA" id="ARBA00023004"/>
    </source>
</evidence>
<evidence type="ECO:0000313" key="5">
    <source>
        <dbReference type="EMBL" id="MBG0780081.1"/>
    </source>
</evidence>
<evidence type="ECO:0000256" key="1">
    <source>
        <dbReference type="ARBA" id="ARBA00022723"/>
    </source>
</evidence>
<dbReference type="Proteomes" id="UP000706172">
    <property type="component" value="Unassembled WGS sequence"/>
</dbReference>
<dbReference type="SUPFAM" id="SSF54862">
    <property type="entry name" value="4Fe-4S ferredoxins"/>
    <property type="match status" value="1"/>
</dbReference>
<dbReference type="Pfam" id="PF01656">
    <property type="entry name" value="CbiA"/>
    <property type="match status" value="1"/>
</dbReference>
<keyword evidence="1" id="KW-0479">Metal-binding</keyword>
<dbReference type="GO" id="GO:0051536">
    <property type="term" value="F:iron-sulfur cluster binding"/>
    <property type="evidence" value="ECO:0007669"/>
    <property type="project" value="UniProtKB-KW"/>
</dbReference>
<dbReference type="InterPro" id="IPR017900">
    <property type="entry name" value="4Fe4S_Fe_S_CS"/>
</dbReference>
<keyword evidence="3" id="KW-0411">Iron-sulfur</keyword>
<dbReference type="PROSITE" id="PS00198">
    <property type="entry name" value="4FE4S_FER_1"/>
    <property type="match status" value="1"/>
</dbReference>
<dbReference type="PANTHER" id="PTHR43063:SF1">
    <property type="entry name" value="4FE-4S CLUSTER CONTAINING PARA FAMILY ATPASE PROTEIN"/>
    <property type="match status" value="1"/>
</dbReference>
<keyword evidence="2" id="KW-0408">Iron</keyword>
<comment type="caution">
    <text evidence="5">The sequence shown here is derived from an EMBL/GenBank/DDBJ whole genome shotgun (WGS) entry which is preliminary data.</text>
</comment>
<evidence type="ECO:0000256" key="3">
    <source>
        <dbReference type="ARBA" id="ARBA00023014"/>
    </source>
</evidence>
<dbReference type="InterPro" id="IPR017896">
    <property type="entry name" value="4Fe4S_Fe-S-bd"/>
</dbReference>
<proteinExistence type="predicted"/>
<gene>
    <name evidence="5" type="ORF">H0S81_09185</name>
</gene>
<dbReference type="AlphaFoldDB" id="A0A931CZ51"/>
<dbReference type="GO" id="GO:0046872">
    <property type="term" value="F:metal ion binding"/>
    <property type="evidence" value="ECO:0007669"/>
    <property type="project" value="UniProtKB-KW"/>
</dbReference>
<dbReference type="Gene3D" id="3.30.70.20">
    <property type="match status" value="1"/>
</dbReference>
<feature type="domain" description="4Fe-4S ferredoxin-type" evidence="4">
    <location>
        <begin position="88"/>
        <end position="116"/>
    </location>
</feature>
<name>A0A931CZ51_9BACT</name>
<dbReference type="EMBL" id="JACCQK010000569">
    <property type="protein sequence ID" value="MBG0780081.1"/>
    <property type="molecule type" value="Genomic_DNA"/>
</dbReference>